<dbReference type="InterPro" id="IPR036410">
    <property type="entry name" value="HSP_DnaJ_Cys-rich_dom_sf"/>
</dbReference>
<accession>A0AB34JTM7</accession>
<proteinExistence type="predicted"/>
<comment type="caution">
    <text evidence="2">The sequence shown here is derived from an EMBL/GenBank/DDBJ whole genome shotgun (WGS) entry which is preliminary data.</text>
</comment>
<dbReference type="SUPFAM" id="SSF57938">
    <property type="entry name" value="DnaJ/Hsp40 cysteine-rich domain"/>
    <property type="match status" value="1"/>
</dbReference>
<reference evidence="2 3" key="1">
    <citation type="journal article" date="2024" name="Science">
        <title>Giant polyketide synthase enzymes in the biosynthesis of giant marine polyether toxins.</title>
        <authorList>
            <person name="Fallon T.R."/>
            <person name="Shende V.V."/>
            <person name="Wierzbicki I.H."/>
            <person name="Pendleton A.L."/>
            <person name="Watervoot N.F."/>
            <person name="Auber R.P."/>
            <person name="Gonzalez D.J."/>
            <person name="Wisecaver J.H."/>
            <person name="Moore B.S."/>
        </authorList>
    </citation>
    <scope>NUCLEOTIDE SEQUENCE [LARGE SCALE GENOMIC DNA]</scope>
    <source>
        <strain evidence="2 3">12B1</strain>
    </source>
</reference>
<evidence type="ECO:0000256" key="1">
    <source>
        <dbReference type="SAM" id="Coils"/>
    </source>
</evidence>
<evidence type="ECO:0000313" key="3">
    <source>
        <dbReference type="Proteomes" id="UP001515480"/>
    </source>
</evidence>
<feature type="coiled-coil region" evidence="1">
    <location>
        <begin position="97"/>
        <end position="142"/>
    </location>
</feature>
<dbReference type="AlphaFoldDB" id="A0AB34JTM7"/>
<keyword evidence="1" id="KW-0175">Coiled coil</keyword>
<dbReference type="Gene3D" id="2.10.230.10">
    <property type="entry name" value="Heat shock protein DnaJ, cysteine-rich domain"/>
    <property type="match status" value="1"/>
</dbReference>
<dbReference type="EMBL" id="JBGBPQ010000005">
    <property type="protein sequence ID" value="KAL1524292.1"/>
    <property type="molecule type" value="Genomic_DNA"/>
</dbReference>
<protein>
    <submittedName>
        <fullName evidence="2">Uncharacterized protein</fullName>
    </submittedName>
</protein>
<dbReference type="Proteomes" id="UP001515480">
    <property type="component" value="Unassembled WGS sequence"/>
</dbReference>
<name>A0AB34JTM7_PRYPA</name>
<evidence type="ECO:0000313" key="2">
    <source>
        <dbReference type="EMBL" id="KAL1524292.1"/>
    </source>
</evidence>
<gene>
    <name evidence="2" type="ORF">AB1Y20_019195</name>
</gene>
<organism evidence="2 3">
    <name type="scientific">Prymnesium parvum</name>
    <name type="common">Toxic golden alga</name>
    <dbReference type="NCBI Taxonomy" id="97485"/>
    <lineage>
        <taxon>Eukaryota</taxon>
        <taxon>Haptista</taxon>
        <taxon>Haptophyta</taxon>
        <taxon>Prymnesiophyceae</taxon>
        <taxon>Prymnesiales</taxon>
        <taxon>Prymnesiaceae</taxon>
        <taxon>Prymnesium</taxon>
    </lineage>
</organism>
<keyword evidence="3" id="KW-1185">Reference proteome</keyword>
<sequence>MTTGEIDVEALRSKYSGDRDQLRAEYDAAVSKKAASKAGRGTGAGPELPNPVLMCHACQAHGIVKKQYGYRVMDETCDRCGGEGMIIQKPRPASEELKAKMARVEALIGEADSLEELERLEAALKERTIEALESALASTNKQ</sequence>